<gene>
    <name evidence="2" type="ORF">MCOR_18482</name>
</gene>
<dbReference type="InterPro" id="IPR001584">
    <property type="entry name" value="Integrase_cat-core"/>
</dbReference>
<dbReference type="GO" id="GO:0015074">
    <property type="term" value="P:DNA integration"/>
    <property type="evidence" value="ECO:0007669"/>
    <property type="project" value="InterPro"/>
</dbReference>
<reference evidence="2 3" key="1">
    <citation type="submission" date="2020-06" db="EMBL/GenBank/DDBJ databases">
        <authorList>
            <person name="Li R."/>
            <person name="Bekaert M."/>
        </authorList>
    </citation>
    <scope>NUCLEOTIDE SEQUENCE [LARGE SCALE GENOMIC DNA]</scope>
    <source>
        <strain evidence="3">wild</strain>
    </source>
</reference>
<dbReference type="PANTHER" id="PTHR37984">
    <property type="entry name" value="PROTEIN CBG26694"/>
    <property type="match status" value="1"/>
</dbReference>
<name>A0A6J8BJ45_MYTCO</name>
<dbReference type="GO" id="GO:0003676">
    <property type="term" value="F:nucleic acid binding"/>
    <property type="evidence" value="ECO:0007669"/>
    <property type="project" value="InterPro"/>
</dbReference>
<dbReference type="OrthoDB" id="6761011at2759"/>
<dbReference type="Proteomes" id="UP000507470">
    <property type="component" value="Unassembled WGS sequence"/>
</dbReference>
<dbReference type="InterPro" id="IPR012337">
    <property type="entry name" value="RNaseH-like_sf"/>
</dbReference>
<keyword evidence="3" id="KW-1185">Reference proteome</keyword>
<dbReference type="InterPro" id="IPR036397">
    <property type="entry name" value="RNaseH_sf"/>
</dbReference>
<organism evidence="2 3">
    <name type="scientific">Mytilus coruscus</name>
    <name type="common">Sea mussel</name>
    <dbReference type="NCBI Taxonomy" id="42192"/>
    <lineage>
        <taxon>Eukaryota</taxon>
        <taxon>Metazoa</taxon>
        <taxon>Spiralia</taxon>
        <taxon>Lophotrochozoa</taxon>
        <taxon>Mollusca</taxon>
        <taxon>Bivalvia</taxon>
        <taxon>Autobranchia</taxon>
        <taxon>Pteriomorphia</taxon>
        <taxon>Mytilida</taxon>
        <taxon>Mytiloidea</taxon>
        <taxon>Mytilidae</taxon>
        <taxon>Mytilinae</taxon>
        <taxon>Mytilus</taxon>
    </lineage>
</organism>
<dbReference type="Gene3D" id="3.30.420.10">
    <property type="entry name" value="Ribonuclease H-like superfamily/Ribonuclease H"/>
    <property type="match status" value="1"/>
</dbReference>
<dbReference type="PANTHER" id="PTHR37984:SF15">
    <property type="entry name" value="INTEGRASE CATALYTIC DOMAIN-CONTAINING PROTEIN"/>
    <property type="match status" value="1"/>
</dbReference>
<evidence type="ECO:0000313" key="2">
    <source>
        <dbReference type="EMBL" id="CAC5382679.1"/>
    </source>
</evidence>
<dbReference type="PROSITE" id="PS50994">
    <property type="entry name" value="INTEGRASE"/>
    <property type="match status" value="1"/>
</dbReference>
<sequence>MEQNRYYHREDAIPTYECDSKRSRDNPYPKLKVPESIKDVSLENIEREQQSDESFPREMLTDMGAQFTSTLMSEVSRLISLRQMTTTPYHPMCNGLVEKFNGTMKLMLKRLCAERPRNWDNYLGAALFAYREVPQEIVFFFSPFESVHGWPVRGTMTILKELWTREVTDLDKGPLSIVEKMSDLNNRIDMKGKIKMFYVNMLKLYVEREPTYMCISSPEHKVSFVATVSVIDHENEDSDGVDEYKSELIETPAAIVNETLRDVHINEALKANEIVKVQCLLNQFSHILSAFPGRTNVLQHDIKLNSDDPV</sequence>
<accession>A0A6J8BJ45</accession>
<dbReference type="AlphaFoldDB" id="A0A6J8BJ45"/>
<dbReference type="InterPro" id="IPR050951">
    <property type="entry name" value="Retrovirus_Pol_polyprotein"/>
</dbReference>
<protein>
    <recommendedName>
        <fullName evidence="1">Integrase catalytic domain-containing protein</fullName>
    </recommendedName>
</protein>
<proteinExistence type="predicted"/>
<feature type="domain" description="Integrase catalytic" evidence="1">
    <location>
        <begin position="56"/>
        <end position="151"/>
    </location>
</feature>
<evidence type="ECO:0000313" key="3">
    <source>
        <dbReference type="Proteomes" id="UP000507470"/>
    </source>
</evidence>
<dbReference type="EMBL" id="CACVKT020003253">
    <property type="protein sequence ID" value="CAC5382679.1"/>
    <property type="molecule type" value="Genomic_DNA"/>
</dbReference>
<evidence type="ECO:0000259" key="1">
    <source>
        <dbReference type="PROSITE" id="PS50994"/>
    </source>
</evidence>
<dbReference type="SUPFAM" id="SSF53098">
    <property type="entry name" value="Ribonuclease H-like"/>
    <property type="match status" value="1"/>
</dbReference>